<dbReference type="Gene3D" id="3.10.180.10">
    <property type="entry name" value="2,3-Dihydroxybiphenyl 1,2-Dioxygenase, domain 1"/>
    <property type="match status" value="1"/>
</dbReference>
<organism evidence="2 3">
    <name type="scientific">Phytohabitans maris</name>
    <dbReference type="NCBI Taxonomy" id="3071409"/>
    <lineage>
        <taxon>Bacteria</taxon>
        <taxon>Bacillati</taxon>
        <taxon>Actinomycetota</taxon>
        <taxon>Actinomycetes</taxon>
        <taxon>Micromonosporales</taxon>
        <taxon>Micromonosporaceae</taxon>
    </lineage>
</organism>
<comment type="caution">
    <text evidence="2">The sequence shown here is derived from an EMBL/GenBank/DDBJ whole genome shotgun (WGS) entry which is preliminary data.</text>
</comment>
<evidence type="ECO:0000259" key="1">
    <source>
        <dbReference type="PROSITE" id="PS51819"/>
    </source>
</evidence>
<accession>A0ABU0ZD38</accession>
<dbReference type="Pfam" id="PF00903">
    <property type="entry name" value="Glyoxalase"/>
    <property type="match status" value="1"/>
</dbReference>
<dbReference type="SUPFAM" id="SSF54593">
    <property type="entry name" value="Glyoxalase/Bleomycin resistance protein/Dihydroxybiphenyl dioxygenase"/>
    <property type="match status" value="1"/>
</dbReference>
<name>A0ABU0ZD38_9ACTN</name>
<dbReference type="Proteomes" id="UP001230908">
    <property type="component" value="Unassembled WGS sequence"/>
</dbReference>
<proteinExistence type="predicted"/>
<sequence length="125" mass="13431">MKVLGVDNVFVPVGDLARAVEFYRDVVGLPVAKRFDEMGMALFQVGDETPGLGVGVTEAPRAGGQKVWFEVPDARAAAEELSAAGVRPLAPPFLVPTGWAFEIRDPWGNVVGFTDYTVRPDLGRS</sequence>
<keyword evidence="3" id="KW-1185">Reference proteome</keyword>
<dbReference type="CDD" id="cd06587">
    <property type="entry name" value="VOC"/>
    <property type="match status" value="1"/>
</dbReference>
<evidence type="ECO:0000313" key="3">
    <source>
        <dbReference type="Proteomes" id="UP001230908"/>
    </source>
</evidence>
<dbReference type="InterPro" id="IPR029068">
    <property type="entry name" value="Glyas_Bleomycin-R_OHBP_Dase"/>
</dbReference>
<dbReference type="EMBL" id="JAVHUY010000008">
    <property type="protein sequence ID" value="MDQ7904976.1"/>
    <property type="molecule type" value="Genomic_DNA"/>
</dbReference>
<feature type="domain" description="VOC" evidence="1">
    <location>
        <begin position="5"/>
        <end position="116"/>
    </location>
</feature>
<dbReference type="PROSITE" id="PS51819">
    <property type="entry name" value="VOC"/>
    <property type="match status" value="1"/>
</dbReference>
<gene>
    <name evidence="2" type="ORF">RB614_10625</name>
</gene>
<reference evidence="2 3" key="1">
    <citation type="submission" date="2023-08" db="EMBL/GenBank/DDBJ databases">
        <title>Phytohabitans sansha sp. nov., isolated from marine sediment.</title>
        <authorList>
            <person name="Zhao Y."/>
            <person name="Yi K."/>
        </authorList>
    </citation>
    <scope>NUCLEOTIDE SEQUENCE [LARGE SCALE GENOMIC DNA]</scope>
    <source>
        <strain evidence="2 3">ZYX-F-186</strain>
    </source>
</reference>
<dbReference type="RefSeq" id="WP_308712242.1">
    <property type="nucleotide sequence ID" value="NZ_JAVHUY010000008.1"/>
</dbReference>
<dbReference type="InterPro" id="IPR004360">
    <property type="entry name" value="Glyas_Fos-R_dOase_dom"/>
</dbReference>
<protein>
    <submittedName>
        <fullName evidence="2">VOC family protein</fullName>
    </submittedName>
</protein>
<evidence type="ECO:0000313" key="2">
    <source>
        <dbReference type="EMBL" id="MDQ7904976.1"/>
    </source>
</evidence>
<dbReference type="InterPro" id="IPR037523">
    <property type="entry name" value="VOC_core"/>
</dbReference>